<dbReference type="Gramene" id="KOM46683">
    <property type="protein sequence ID" value="KOM46683"/>
    <property type="gene ID" value="LR48_Vigan07g038700"/>
</dbReference>
<evidence type="ECO:0000256" key="1">
    <source>
        <dbReference type="SAM" id="MobiDB-lite"/>
    </source>
</evidence>
<sequence>MGWRQKAVEDKKKMEKMKVADRELLVVCEYGGEWETKLKMSLEDSPTMSKAEPTTRSEQICRKSENDAVLKSQAQAPLAEGRPSATAPGPVSAQKSDQQPAEREAFQLGSRRCEAVQQLPSMQAFQELLGSSTSSGRWSGVLGQLQQHQNPWKQVGESLEQPPRSRKKAHGYLYVLAATYRSLGAGEESITVQQVLRISNTLVQHQHFTHTAKTHNPASKQKEKFTRVLVMVWLERCTVIGVKGPPWYLPMENEQEKKEIHWLGEIGSDTDGTYCKIKRGAASKFRREVQMVVSSMRSAVV</sequence>
<dbReference type="Proteomes" id="UP000053144">
    <property type="component" value="Chromosome 7"/>
</dbReference>
<dbReference type="AlphaFoldDB" id="A0A0L9UV90"/>
<proteinExistence type="predicted"/>
<feature type="compositionally biased region" description="Basic and acidic residues" evidence="1">
    <location>
        <begin position="53"/>
        <end position="68"/>
    </location>
</feature>
<gene>
    <name evidence="2" type="ORF">LR48_Vigan07g038700</name>
</gene>
<reference evidence="3" key="1">
    <citation type="journal article" date="2015" name="Proc. Natl. Acad. Sci. U.S.A.">
        <title>Genome sequencing of adzuki bean (Vigna angularis) provides insight into high starch and low fat accumulation and domestication.</title>
        <authorList>
            <person name="Yang K."/>
            <person name="Tian Z."/>
            <person name="Chen C."/>
            <person name="Luo L."/>
            <person name="Zhao B."/>
            <person name="Wang Z."/>
            <person name="Yu L."/>
            <person name="Li Y."/>
            <person name="Sun Y."/>
            <person name="Li W."/>
            <person name="Chen Y."/>
            <person name="Li Y."/>
            <person name="Zhang Y."/>
            <person name="Ai D."/>
            <person name="Zhao J."/>
            <person name="Shang C."/>
            <person name="Ma Y."/>
            <person name="Wu B."/>
            <person name="Wang M."/>
            <person name="Gao L."/>
            <person name="Sun D."/>
            <person name="Zhang P."/>
            <person name="Guo F."/>
            <person name="Wang W."/>
            <person name="Li Y."/>
            <person name="Wang J."/>
            <person name="Varshney R.K."/>
            <person name="Wang J."/>
            <person name="Ling H.Q."/>
            <person name="Wan P."/>
        </authorList>
    </citation>
    <scope>NUCLEOTIDE SEQUENCE</scope>
    <source>
        <strain evidence="3">cv. Jingnong 6</strain>
    </source>
</reference>
<feature type="region of interest" description="Disordered" evidence="1">
    <location>
        <begin position="41"/>
        <end position="104"/>
    </location>
</feature>
<evidence type="ECO:0000313" key="2">
    <source>
        <dbReference type="EMBL" id="KOM46683.1"/>
    </source>
</evidence>
<protein>
    <submittedName>
        <fullName evidence="2">Uncharacterized protein</fullName>
    </submittedName>
</protein>
<accession>A0A0L9UV90</accession>
<dbReference type="EMBL" id="CM003377">
    <property type="protein sequence ID" value="KOM46683.1"/>
    <property type="molecule type" value="Genomic_DNA"/>
</dbReference>
<evidence type="ECO:0000313" key="3">
    <source>
        <dbReference type="Proteomes" id="UP000053144"/>
    </source>
</evidence>
<name>A0A0L9UV90_PHAAN</name>
<organism evidence="2 3">
    <name type="scientific">Phaseolus angularis</name>
    <name type="common">Azuki bean</name>
    <name type="synonym">Vigna angularis</name>
    <dbReference type="NCBI Taxonomy" id="3914"/>
    <lineage>
        <taxon>Eukaryota</taxon>
        <taxon>Viridiplantae</taxon>
        <taxon>Streptophyta</taxon>
        <taxon>Embryophyta</taxon>
        <taxon>Tracheophyta</taxon>
        <taxon>Spermatophyta</taxon>
        <taxon>Magnoliopsida</taxon>
        <taxon>eudicotyledons</taxon>
        <taxon>Gunneridae</taxon>
        <taxon>Pentapetalae</taxon>
        <taxon>rosids</taxon>
        <taxon>fabids</taxon>
        <taxon>Fabales</taxon>
        <taxon>Fabaceae</taxon>
        <taxon>Papilionoideae</taxon>
        <taxon>50 kb inversion clade</taxon>
        <taxon>NPAAA clade</taxon>
        <taxon>indigoferoid/millettioid clade</taxon>
        <taxon>Phaseoleae</taxon>
        <taxon>Vigna</taxon>
    </lineage>
</organism>